<accession>A0A1R2AUL3</accession>
<keyword evidence="4" id="KW-1185">Reference proteome</keyword>
<keyword evidence="1" id="KW-0175">Coiled coil</keyword>
<proteinExistence type="predicted"/>
<gene>
    <name evidence="3" type="ORF">SteCoe_34404</name>
</gene>
<feature type="coiled-coil region" evidence="1">
    <location>
        <begin position="815"/>
        <end position="870"/>
    </location>
</feature>
<feature type="coiled-coil region" evidence="1">
    <location>
        <begin position="519"/>
        <end position="574"/>
    </location>
</feature>
<protein>
    <submittedName>
        <fullName evidence="3">Uncharacterized protein</fullName>
    </submittedName>
</protein>
<feature type="region of interest" description="Disordered" evidence="2">
    <location>
        <begin position="39"/>
        <end position="59"/>
    </location>
</feature>
<dbReference type="AlphaFoldDB" id="A0A1R2AUL3"/>
<feature type="coiled-coil region" evidence="1">
    <location>
        <begin position="437"/>
        <end position="475"/>
    </location>
</feature>
<dbReference type="PANTHER" id="PTHR23159">
    <property type="entry name" value="CENTROSOMAL PROTEIN 2"/>
    <property type="match status" value="1"/>
</dbReference>
<organism evidence="3 4">
    <name type="scientific">Stentor coeruleus</name>
    <dbReference type="NCBI Taxonomy" id="5963"/>
    <lineage>
        <taxon>Eukaryota</taxon>
        <taxon>Sar</taxon>
        <taxon>Alveolata</taxon>
        <taxon>Ciliophora</taxon>
        <taxon>Postciliodesmatophora</taxon>
        <taxon>Heterotrichea</taxon>
        <taxon>Heterotrichida</taxon>
        <taxon>Stentoridae</taxon>
        <taxon>Stentor</taxon>
    </lineage>
</organism>
<reference evidence="3 4" key="1">
    <citation type="submission" date="2016-11" db="EMBL/GenBank/DDBJ databases">
        <title>The macronuclear genome of Stentor coeruleus: a giant cell with tiny introns.</title>
        <authorList>
            <person name="Slabodnick M."/>
            <person name="Ruby J.G."/>
            <person name="Reiff S.B."/>
            <person name="Swart E.C."/>
            <person name="Gosai S."/>
            <person name="Prabakaran S."/>
            <person name="Witkowska E."/>
            <person name="Larue G.E."/>
            <person name="Fisher S."/>
            <person name="Freeman R.M."/>
            <person name="Gunawardena J."/>
            <person name="Chu W."/>
            <person name="Stover N.A."/>
            <person name="Gregory B.D."/>
            <person name="Nowacki M."/>
            <person name="Derisi J."/>
            <person name="Roy S.W."/>
            <person name="Marshall W.F."/>
            <person name="Sood P."/>
        </authorList>
    </citation>
    <scope>NUCLEOTIDE SEQUENCE [LARGE SCALE GENOMIC DNA]</scope>
    <source>
        <strain evidence="3">WM001</strain>
    </source>
</reference>
<dbReference type="PANTHER" id="PTHR23159:SF31">
    <property type="entry name" value="CENTROSOME-ASSOCIATED PROTEIN CEP250 ISOFORM X1"/>
    <property type="match status" value="1"/>
</dbReference>
<evidence type="ECO:0000313" key="4">
    <source>
        <dbReference type="Proteomes" id="UP000187209"/>
    </source>
</evidence>
<feature type="coiled-coil region" evidence="1">
    <location>
        <begin position="118"/>
        <end position="330"/>
    </location>
</feature>
<dbReference type="EMBL" id="MPUH01001365">
    <property type="protein sequence ID" value="OMJ68221.1"/>
    <property type="molecule type" value="Genomic_DNA"/>
</dbReference>
<sequence length="877" mass="103621">MNEYNSDRELRFILQEARENYQKRIANLKTSMQSIYNDIPTEPDKIDKKPFSNRRGSAGEKEISNFLNKNKGLTSNEISKSVSYLEPIPTKTKVHNTHHSRRESTDSTSEHYLLTAEINRLNEFLKLSERENKELKLMIETLKFENKAFEENSMKSRKKISEFNEENIVLGKKIRDLEEYVEKCKYEIESCRKENRENKQNAYKLQTVENERNMLEREIIKYKGLITGPSYESIRTHYKSKNRKLKNLLEEKNNDMTKLKNNVEELEKELRTSYGIEKQAICEEFEHKANSLKNKNASIRSENKKLQSELQDQREKISEFIEKIRELERIRDEKFRVDDNNIEMNKKIIELSEKITQLNISNTSLSGEISELNAKIHEMCLDNTKLLQENTILKDKVGEIGQSSMEIAKIHAENEIKLKNIETNYEGKLNFIKNDLSQRAEKEISRLMIELETIESEYKKKINDKTLTISELENKNFNLQKIYNEQLTSHKDLKQKHELLQQDYFQASKSNKSIISISEEHYQKELSQQKNTILILESEIQKLCDQNGKLSSENETFKEKCKNLKNSHSEMQQKLLLNSNIFEKQMEEFKKNYLLQEKEIEYYRAKESEYESYTPRVEKLVSDLRTSEEIKNELKSSVIRMRDELKADKAKISNLRDMVKVGLKQLKGEFFQNIKSIHRMAFEELTTYKKTLIEASNLLTNKISFDIKSMQLAVNLQKTHQKKYEDNLFKEAEDACATKEKFSQLTREITIRDDRISYLENSLKACMNRNKNNEQDILKGLVNQVSNLEDGYMENCKQIVDMVIQLKALQQKEIMDNNKDNYEKIQEKNRLLELARTEIERIDSDKNFEVQRSRQEISILEQKLLQALRSQKGSLNF</sequence>
<evidence type="ECO:0000256" key="2">
    <source>
        <dbReference type="SAM" id="MobiDB-lite"/>
    </source>
</evidence>
<dbReference type="Proteomes" id="UP000187209">
    <property type="component" value="Unassembled WGS sequence"/>
</dbReference>
<evidence type="ECO:0000256" key="1">
    <source>
        <dbReference type="SAM" id="Coils"/>
    </source>
</evidence>
<evidence type="ECO:0000313" key="3">
    <source>
        <dbReference type="EMBL" id="OMJ68221.1"/>
    </source>
</evidence>
<comment type="caution">
    <text evidence="3">The sequence shown here is derived from an EMBL/GenBank/DDBJ whole genome shotgun (WGS) entry which is preliminary data.</text>
</comment>
<name>A0A1R2AUL3_9CILI</name>